<organism evidence="3 4">
    <name type="scientific">OM182 bacterium</name>
    <dbReference type="NCBI Taxonomy" id="2510334"/>
    <lineage>
        <taxon>Bacteria</taxon>
        <taxon>Pseudomonadati</taxon>
        <taxon>Pseudomonadota</taxon>
        <taxon>Gammaproteobacteria</taxon>
        <taxon>OMG group</taxon>
        <taxon>OM182 clade</taxon>
    </lineage>
</organism>
<comment type="caution">
    <text evidence="3">The sequence shown here is derived from an EMBL/GenBank/DDBJ whole genome shotgun (WGS) entry which is preliminary data.</text>
</comment>
<dbReference type="PANTHER" id="PTHR43574">
    <property type="entry name" value="EPIMERASE-RELATED"/>
    <property type="match status" value="1"/>
</dbReference>
<dbReference type="Proteomes" id="UP000316199">
    <property type="component" value="Unassembled WGS sequence"/>
</dbReference>
<dbReference type="Gene3D" id="3.40.50.720">
    <property type="entry name" value="NAD(P)-binding Rossmann-like Domain"/>
    <property type="match status" value="1"/>
</dbReference>
<evidence type="ECO:0000259" key="2">
    <source>
        <dbReference type="Pfam" id="PF16363"/>
    </source>
</evidence>
<proteinExistence type="predicted"/>
<dbReference type="Pfam" id="PF16363">
    <property type="entry name" value="GDP_Man_Dehyd"/>
    <property type="match status" value="1"/>
</dbReference>
<sequence>MNVLVTGAAGFIGFHISKRLLESGYKVYGLDNFSSFYNVCLKRDRLKELEGVPGELNFEELDLLDTDALSSFFKLANPDCIIHLAAQANVRYSIEHPVDVIN</sequence>
<reference evidence="3 4" key="1">
    <citation type="submission" date="2019-02" db="EMBL/GenBank/DDBJ databases">
        <title>Prokaryotic population dynamics and viral predation in marine succession experiment using metagenomics: the confinement effect.</title>
        <authorList>
            <person name="Haro-Moreno J.M."/>
            <person name="Rodriguez-Valera F."/>
            <person name="Lopez-Perez M."/>
        </authorList>
    </citation>
    <scope>NUCLEOTIDE SEQUENCE [LARGE SCALE GENOMIC DNA]</scope>
    <source>
        <strain evidence="3">MED-G157</strain>
    </source>
</reference>
<dbReference type="InterPro" id="IPR016040">
    <property type="entry name" value="NAD(P)-bd_dom"/>
</dbReference>
<dbReference type="EMBL" id="SHAG01000075">
    <property type="protein sequence ID" value="RZO74545.1"/>
    <property type="molecule type" value="Genomic_DNA"/>
</dbReference>
<keyword evidence="1" id="KW-0520">NAD</keyword>
<dbReference type="AlphaFoldDB" id="A0A520RWG6"/>
<feature type="non-terminal residue" evidence="3">
    <location>
        <position position="102"/>
    </location>
</feature>
<dbReference type="InterPro" id="IPR036291">
    <property type="entry name" value="NAD(P)-bd_dom_sf"/>
</dbReference>
<name>A0A520RWG6_9GAMM</name>
<protein>
    <submittedName>
        <fullName evidence="3">NAD-dependent epimerase/dehydratase family protein</fullName>
    </submittedName>
</protein>
<dbReference type="SUPFAM" id="SSF51735">
    <property type="entry name" value="NAD(P)-binding Rossmann-fold domains"/>
    <property type="match status" value="1"/>
</dbReference>
<feature type="domain" description="NAD(P)-binding" evidence="2">
    <location>
        <begin position="4"/>
        <end position="101"/>
    </location>
</feature>
<evidence type="ECO:0000313" key="3">
    <source>
        <dbReference type="EMBL" id="RZO74545.1"/>
    </source>
</evidence>
<evidence type="ECO:0000313" key="4">
    <source>
        <dbReference type="Proteomes" id="UP000316199"/>
    </source>
</evidence>
<accession>A0A520RWG6</accession>
<gene>
    <name evidence="3" type="ORF">EVA68_08845</name>
</gene>
<evidence type="ECO:0000256" key="1">
    <source>
        <dbReference type="ARBA" id="ARBA00023027"/>
    </source>
</evidence>